<protein>
    <submittedName>
        <fullName evidence="1">Uncharacterized protein</fullName>
    </submittedName>
</protein>
<comment type="caution">
    <text evidence="1">The sequence shown here is derived from an EMBL/GenBank/DDBJ whole genome shotgun (WGS) entry which is preliminary data.</text>
</comment>
<dbReference type="Proteomes" id="UP000663850">
    <property type="component" value="Unassembled WGS sequence"/>
</dbReference>
<evidence type="ECO:0000313" key="1">
    <source>
        <dbReference type="EMBL" id="CAE6535600.1"/>
    </source>
</evidence>
<dbReference type="AlphaFoldDB" id="A0A8H3DTJ2"/>
<dbReference type="EMBL" id="CAJMWZ010007328">
    <property type="protein sequence ID" value="CAE6535600.1"/>
    <property type="molecule type" value="Genomic_DNA"/>
</dbReference>
<name>A0A8H3DTJ2_9AGAM</name>
<sequence>MARRQPAVAQGAIPVVLPAIAHHLGVLGVVGPAPALDVLAVLVQMPIPPAAVLPVPPLMGSLFGLPGVQQGDNNL</sequence>
<organism evidence="1 2">
    <name type="scientific">Rhizoctonia solani</name>
    <dbReference type="NCBI Taxonomy" id="456999"/>
    <lineage>
        <taxon>Eukaryota</taxon>
        <taxon>Fungi</taxon>
        <taxon>Dikarya</taxon>
        <taxon>Basidiomycota</taxon>
        <taxon>Agaricomycotina</taxon>
        <taxon>Agaricomycetes</taxon>
        <taxon>Cantharellales</taxon>
        <taxon>Ceratobasidiaceae</taxon>
        <taxon>Rhizoctonia</taxon>
    </lineage>
</organism>
<reference evidence="1" key="1">
    <citation type="submission" date="2021-01" db="EMBL/GenBank/DDBJ databases">
        <authorList>
            <person name="Kaushik A."/>
        </authorList>
    </citation>
    <scope>NUCLEOTIDE SEQUENCE</scope>
    <source>
        <strain evidence="1">Type strain: AG8-Rh-89/</strain>
    </source>
</reference>
<accession>A0A8H3DTJ2</accession>
<evidence type="ECO:0000313" key="2">
    <source>
        <dbReference type="Proteomes" id="UP000663850"/>
    </source>
</evidence>
<gene>
    <name evidence="1" type="ORF">RDB_LOCUS139458</name>
</gene>
<proteinExistence type="predicted"/>